<dbReference type="InterPro" id="IPR035892">
    <property type="entry name" value="C2_domain_sf"/>
</dbReference>
<reference evidence="7" key="1">
    <citation type="journal article" date="2013" name="Genetics">
        <title>The draft genome and transcriptome of Panagrellus redivivus are shaped by the harsh demands of a free-living lifestyle.</title>
        <authorList>
            <person name="Srinivasan J."/>
            <person name="Dillman A.R."/>
            <person name="Macchietto M.G."/>
            <person name="Heikkinen L."/>
            <person name="Lakso M."/>
            <person name="Fracchia K.M."/>
            <person name="Antoshechkin I."/>
            <person name="Mortazavi A."/>
            <person name="Wong G."/>
            <person name="Sternberg P.W."/>
        </authorList>
    </citation>
    <scope>NUCLEOTIDE SEQUENCE [LARGE SCALE GENOMIC DNA]</scope>
    <source>
        <strain evidence="7">MT8872</strain>
    </source>
</reference>
<comment type="catalytic activity">
    <reaction evidence="5">
        <text>a 1,2-diacyl-sn-glycero-3-phospho-(1D-myo-inositol-4,5-bisphosphate) + H2O = 1D-myo-inositol 1,4,5-trisphosphate + a 1,2-diacyl-sn-glycerol + H(+)</text>
        <dbReference type="Rhea" id="RHEA:33179"/>
        <dbReference type="ChEBI" id="CHEBI:15377"/>
        <dbReference type="ChEBI" id="CHEBI:15378"/>
        <dbReference type="ChEBI" id="CHEBI:17815"/>
        <dbReference type="ChEBI" id="CHEBI:58456"/>
        <dbReference type="ChEBI" id="CHEBI:203600"/>
        <dbReference type="EC" id="3.1.4.11"/>
    </reaction>
</comment>
<keyword evidence="2 5" id="KW-0378">Hydrolase</keyword>
<dbReference type="InterPro" id="IPR000909">
    <property type="entry name" value="PLipase_C_PInositol-sp_X_dom"/>
</dbReference>
<organism evidence="7 8">
    <name type="scientific">Panagrellus redivivus</name>
    <name type="common">Microworm</name>
    <dbReference type="NCBI Taxonomy" id="6233"/>
    <lineage>
        <taxon>Eukaryota</taxon>
        <taxon>Metazoa</taxon>
        <taxon>Ecdysozoa</taxon>
        <taxon>Nematoda</taxon>
        <taxon>Chromadorea</taxon>
        <taxon>Rhabditida</taxon>
        <taxon>Tylenchina</taxon>
        <taxon>Panagrolaimomorpha</taxon>
        <taxon>Panagrolaimoidea</taxon>
        <taxon>Panagrolaimidae</taxon>
        <taxon>Panagrellus</taxon>
    </lineage>
</organism>
<dbReference type="Gene3D" id="2.30.29.240">
    <property type="match status" value="1"/>
</dbReference>
<dbReference type="SUPFAM" id="SSF49562">
    <property type="entry name" value="C2 domain (Calcium/lipid-binding domain, CaLB)"/>
    <property type="match status" value="1"/>
</dbReference>
<dbReference type="PROSITE" id="PS50007">
    <property type="entry name" value="PIPLC_X_DOMAIN"/>
    <property type="match status" value="1"/>
</dbReference>
<dbReference type="Gene3D" id="3.20.20.190">
    <property type="entry name" value="Phosphatidylinositol (PI) phosphodiesterase"/>
    <property type="match status" value="1"/>
</dbReference>
<dbReference type="GO" id="GO:0051209">
    <property type="term" value="P:release of sequestered calcium ion into cytosol"/>
    <property type="evidence" value="ECO:0007669"/>
    <property type="project" value="TreeGrafter"/>
</dbReference>
<evidence type="ECO:0000256" key="5">
    <source>
        <dbReference type="RuleBase" id="RU361133"/>
    </source>
</evidence>
<dbReference type="Pfam" id="PF00388">
    <property type="entry name" value="PI-PLC-X"/>
    <property type="match status" value="1"/>
</dbReference>
<feature type="domain" description="PI-PLC Y-box" evidence="6">
    <location>
        <begin position="543"/>
        <end position="647"/>
    </location>
</feature>
<dbReference type="SUPFAM" id="SSF51695">
    <property type="entry name" value="PLC-like phosphodiesterases"/>
    <property type="match status" value="1"/>
</dbReference>
<evidence type="ECO:0000259" key="6">
    <source>
        <dbReference type="PROSITE" id="PS50008"/>
    </source>
</evidence>
<evidence type="ECO:0000256" key="3">
    <source>
        <dbReference type="ARBA" id="ARBA00022963"/>
    </source>
</evidence>
<dbReference type="InterPro" id="IPR001192">
    <property type="entry name" value="PI-PLC_fam"/>
</dbReference>
<proteinExistence type="predicted"/>
<dbReference type="InterPro" id="IPR001711">
    <property type="entry name" value="PLipase_C_Pinositol-sp_Y"/>
</dbReference>
<dbReference type="EC" id="3.1.4.11" evidence="1 5"/>
<dbReference type="WBParaSite" id="Pan_g13046.t1">
    <property type="protein sequence ID" value="Pan_g13046.t1"/>
    <property type="gene ID" value="Pan_g13046"/>
</dbReference>
<sequence>MPQLSKYGIHRQIKQDEIPLQFAEGQEFHSVENKKDIFSGVNLRIDQQGFILYWEFKNNSRGMFYVFFDEIIDARIPTIKHPRVDGFNAMEVVVNKDYTHFEYFTFTHSKLEVIESWSDFIFAWATKQRQTYRNVLHYVKKFAAPLIWAQNTQQIVHNAYQQSIQHEHNINDKFSKDLHSVKASKKPLTDDEALAIYNNLIGRRAELESLYKQIAKPKDKITVETFEKFLNQRQRDPRLNEEWYPPKTMSQTRKLIHNLMGQETDNLSYHGFCKYIMSDMNSDVDTAELKLKQETMGHPISHYYINSSHNSYLIGNQIIIAKALPNTDRECETNTEMYHQILLSGCRCIELDVWESSSGPVITHGPIALQNINVVPLEEVCHAIEESAFKTSDYPVVLSIENHCGPEQQKIMSQLFKKIFGDLLQIEELPDYPLCNTKGYLPPPCALKRKILIKGSKGKFGGPKFIERTLFSSKRIVETVGKLKTTSTAIVKLDEGRIMMSEGGSERHVELSLSKQHKEEFKQLHHTDSLETDGILRDLINYFQTTPKMRDNDPFFWMHSGSESKISNKIYDCSTTLIHHTVRHVLRVYPDLDRVCSTNFIPMYFWTAGCQMIALNFQKNGLPMQMNDTLFEENGRSGYVLKDDCLRYETSKVDIYDNTIGVANRVEISIISGQCLSLLTEGTTKALKTQVLVELYDLPKDTIREQQTTVLAPESDKITYYSNNTFVFPKVIKPRHAMLHFRVLDGSGKEIGQRFISVHLLRQGYRQIILRNRANRPMGPATLFVNCNVSIYTPECQAEVRKQLIDPLSSMIKQREEVLALMDPLRKISCSSSKV</sequence>
<evidence type="ECO:0000313" key="7">
    <source>
        <dbReference type="Proteomes" id="UP000492821"/>
    </source>
</evidence>
<dbReference type="SUPFAM" id="SSF50729">
    <property type="entry name" value="PH domain-like"/>
    <property type="match status" value="1"/>
</dbReference>
<keyword evidence="4 5" id="KW-0443">Lipid metabolism</keyword>
<dbReference type="PROSITE" id="PS50008">
    <property type="entry name" value="PIPLC_Y_DOMAIN"/>
    <property type="match status" value="1"/>
</dbReference>
<keyword evidence="7" id="KW-1185">Reference proteome</keyword>
<keyword evidence="3 5" id="KW-0442">Lipid degradation</keyword>
<dbReference type="CDD" id="cd08558">
    <property type="entry name" value="PI-PLCc_eukaryota"/>
    <property type="match status" value="1"/>
</dbReference>
<name>A0A7E4UUK1_PANRE</name>
<dbReference type="PANTHER" id="PTHR10336">
    <property type="entry name" value="PHOSPHOINOSITIDE-SPECIFIC PHOSPHOLIPASE C FAMILY PROTEIN"/>
    <property type="match status" value="1"/>
</dbReference>
<dbReference type="SMART" id="SM00148">
    <property type="entry name" value="PLCXc"/>
    <property type="match status" value="1"/>
</dbReference>
<dbReference type="AlphaFoldDB" id="A0A7E4UUK1"/>
<evidence type="ECO:0000313" key="8">
    <source>
        <dbReference type="WBParaSite" id="Pan_g13046.t1"/>
    </source>
</evidence>
<evidence type="ECO:0000256" key="1">
    <source>
        <dbReference type="ARBA" id="ARBA00012368"/>
    </source>
</evidence>
<dbReference type="CDD" id="cd00275">
    <property type="entry name" value="C2_PLC_like"/>
    <property type="match status" value="1"/>
</dbReference>
<dbReference type="GO" id="GO:0016042">
    <property type="term" value="P:lipid catabolic process"/>
    <property type="evidence" value="ECO:0007669"/>
    <property type="project" value="UniProtKB-KW"/>
</dbReference>
<dbReference type="PRINTS" id="PR00390">
    <property type="entry name" value="PHPHLIPASEC"/>
</dbReference>
<dbReference type="Gene3D" id="2.60.40.150">
    <property type="entry name" value="C2 domain"/>
    <property type="match status" value="1"/>
</dbReference>
<evidence type="ECO:0000256" key="4">
    <source>
        <dbReference type="ARBA" id="ARBA00023098"/>
    </source>
</evidence>
<dbReference type="GO" id="GO:0046488">
    <property type="term" value="P:phosphatidylinositol metabolic process"/>
    <property type="evidence" value="ECO:0007669"/>
    <property type="project" value="TreeGrafter"/>
</dbReference>
<accession>A0A7E4UUK1</accession>
<dbReference type="Pfam" id="PF00387">
    <property type="entry name" value="PI-PLC-Y"/>
    <property type="match status" value="1"/>
</dbReference>
<protein>
    <recommendedName>
        <fullName evidence="1 5">Phosphoinositide phospholipase C</fullName>
        <ecNumber evidence="1 5">3.1.4.11</ecNumber>
    </recommendedName>
</protein>
<dbReference type="SMART" id="SM00149">
    <property type="entry name" value="PLCYc"/>
    <property type="match status" value="1"/>
</dbReference>
<dbReference type="InterPro" id="IPR011992">
    <property type="entry name" value="EF-hand-dom_pair"/>
</dbReference>
<dbReference type="Gene3D" id="1.10.238.10">
    <property type="entry name" value="EF-hand"/>
    <property type="match status" value="1"/>
</dbReference>
<reference evidence="8" key="2">
    <citation type="submission" date="2020-10" db="UniProtKB">
        <authorList>
            <consortium name="WormBaseParasite"/>
        </authorList>
    </citation>
    <scope>IDENTIFICATION</scope>
</reference>
<dbReference type="InterPro" id="IPR017946">
    <property type="entry name" value="PLC-like_Pdiesterase_TIM-brl"/>
</dbReference>
<dbReference type="GO" id="GO:0004435">
    <property type="term" value="F:phosphatidylinositol-4,5-bisphosphate phospholipase C activity"/>
    <property type="evidence" value="ECO:0007669"/>
    <property type="project" value="UniProtKB-EC"/>
</dbReference>
<evidence type="ECO:0000256" key="2">
    <source>
        <dbReference type="ARBA" id="ARBA00022801"/>
    </source>
</evidence>
<dbReference type="GO" id="GO:0048015">
    <property type="term" value="P:phosphatidylinositol-mediated signaling"/>
    <property type="evidence" value="ECO:0007669"/>
    <property type="project" value="TreeGrafter"/>
</dbReference>
<dbReference type="SUPFAM" id="SSF47473">
    <property type="entry name" value="EF-hand"/>
    <property type="match status" value="1"/>
</dbReference>
<dbReference type="PANTHER" id="PTHR10336:SF36">
    <property type="entry name" value="1-PHOSPHATIDYLINOSITOL 4,5-BISPHOSPHATE PHOSPHODIESTERASE BETA-4"/>
    <property type="match status" value="1"/>
</dbReference>
<dbReference type="Proteomes" id="UP000492821">
    <property type="component" value="Unassembled WGS sequence"/>
</dbReference>